<organism evidence="2 3">
    <name type="scientific">Piscinibacter terrae</name>
    <dbReference type="NCBI Taxonomy" id="2496871"/>
    <lineage>
        <taxon>Bacteria</taxon>
        <taxon>Pseudomonadati</taxon>
        <taxon>Pseudomonadota</taxon>
        <taxon>Betaproteobacteria</taxon>
        <taxon>Burkholderiales</taxon>
        <taxon>Sphaerotilaceae</taxon>
        <taxon>Piscinibacter</taxon>
    </lineage>
</organism>
<keyword evidence="2" id="KW-0238">DNA-binding</keyword>
<dbReference type="CDD" id="cd11378">
    <property type="entry name" value="DUF296"/>
    <property type="match status" value="1"/>
</dbReference>
<dbReference type="GO" id="GO:0003677">
    <property type="term" value="F:DNA binding"/>
    <property type="evidence" value="ECO:0007669"/>
    <property type="project" value="UniProtKB-KW"/>
</dbReference>
<name>A0A3N7HX10_9BURK</name>
<evidence type="ECO:0000313" key="3">
    <source>
        <dbReference type="Proteomes" id="UP000267464"/>
    </source>
</evidence>
<feature type="domain" description="PPC" evidence="1">
    <location>
        <begin position="1"/>
        <end position="129"/>
    </location>
</feature>
<dbReference type="RefSeq" id="WP_124539235.1">
    <property type="nucleotide sequence ID" value="NZ_QUSW01000001.1"/>
</dbReference>
<protein>
    <submittedName>
        <fullName evidence="2">DNA-binding protein</fullName>
    </submittedName>
</protein>
<dbReference type="Proteomes" id="UP000267464">
    <property type="component" value="Unassembled WGS sequence"/>
</dbReference>
<reference evidence="2 3" key="1">
    <citation type="submission" date="2018-08" db="EMBL/GenBank/DDBJ databases">
        <authorList>
            <person name="Khan S.A."/>
            <person name="Jeon C.O."/>
            <person name="Chun B.H."/>
            <person name="Jeong S.E."/>
        </authorList>
    </citation>
    <scope>NUCLEOTIDE SEQUENCE [LARGE SCALE GENOMIC DNA]</scope>
    <source>
        <strain evidence="2 3">S-16</strain>
    </source>
</reference>
<evidence type="ECO:0000313" key="2">
    <source>
        <dbReference type="EMBL" id="RQP26887.1"/>
    </source>
</evidence>
<dbReference type="SUPFAM" id="SSF117856">
    <property type="entry name" value="AF0104/ALDC/Ptd012-like"/>
    <property type="match status" value="1"/>
</dbReference>
<sequence>MRALPLRLTPGQDLRLALQEALAADGAQAAFVVSGIGSLALAQLRMAGAQESLSLEEDLEILTLSGSVTPTATHLHISVSRADGSVLGGHVGPGCTVRTTAEVLLAVLPGWRFTRERDEATGWDELVISRS</sequence>
<dbReference type="Gene3D" id="3.30.1330.80">
    <property type="entry name" value="Hypothetical protein, similar to alpha- acetolactate decarboxylase, domain 2"/>
    <property type="match status" value="1"/>
</dbReference>
<dbReference type="PROSITE" id="PS51742">
    <property type="entry name" value="PPC"/>
    <property type="match status" value="1"/>
</dbReference>
<dbReference type="OrthoDB" id="552202at2"/>
<gene>
    <name evidence="2" type="ORF">DZC73_05965</name>
</gene>
<dbReference type="PANTHER" id="PTHR34988:SF1">
    <property type="entry name" value="DNA-BINDING PROTEIN"/>
    <property type="match status" value="1"/>
</dbReference>
<accession>A0A3N7HX10</accession>
<reference evidence="2 3" key="2">
    <citation type="submission" date="2018-12" db="EMBL/GenBank/DDBJ databases">
        <title>Rhizobacter gummiphilus sp. nov., a rubber-degrading bacterium isolated from the soil of a botanical garden in Japan.</title>
        <authorList>
            <person name="Shunsuke S.S."/>
        </authorList>
    </citation>
    <scope>NUCLEOTIDE SEQUENCE [LARGE SCALE GENOMIC DNA]</scope>
    <source>
        <strain evidence="2 3">S-16</strain>
    </source>
</reference>
<dbReference type="AlphaFoldDB" id="A0A3N7HX10"/>
<proteinExistence type="predicted"/>
<comment type="caution">
    <text evidence="2">The sequence shown here is derived from an EMBL/GenBank/DDBJ whole genome shotgun (WGS) entry which is preliminary data.</text>
</comment>
<keyword evidence="3" id="KW-1185">Reference proteome</keyword>
<dbReference type="InterPro" id="IPR005175">
    <property type="entry name" value="PPC_dom"/>
</dbReference>
<evidence type="ECO:0000259" key="1">
    <source>
        <dbReference type="PROSITE" id="PS51742"/>
    </source>
</evidence>
<dbReference type="Pfam" id="PF03479">
    <property type="entry name" value="PCC"/>
    <property type="match status" value="1"/>
</dbReference>
<dbReference type="PANTHER" id="PTHR34988">
    <property type="entry name" value="PROTEIN, PUTATIVE-RELATED"/>
    <property type="match status" value="1"/>
</dbReference>
<dbReference type="EMBL" id="QUSW01000001">
    <property type="protein sequence ID" value="RQP26887.1"/>
    <property type="molecule type" value="Genomic_DNA"/>
</dbReference>